<dbReference type="PANTHER" id="PTHR37984">
    <property type="entry name" value="PROTEIN CBG26694"/>
    <property type="match status" value="1"/>
</dbReference>
<comment type="caution">
    <text evidence="9">The sequence shown here is derived from an EMBL/GenBank/DDBJ whole genome shotgun (WGS) entry which is preliminary data.</text>
</comment>
<protein>
    <recommendedName>
        <fullName evidence="1">RNA-directed DNA polymerase</fullName>
        <ecNumber evidence="1">2.7.7.49</ecNumber>
    </recommendedName>
</protein>
<name>A0AAV1L6T6_9NEOP</name>
<dbReference type="Pfam" id="PF17921">
    <property type="entry name" value="Integrase_H2C2"/>
    <property type="match status" value="1"/>
</dbReference>
<evidence type="ECO:0000256" key="6">
    <source>
        <dbReference type="ARBA" id="ARBA00023268"/>
    </source>
</evidence>
<evidence type="ECO:0000256" key="3">
    <source>
        <dbReference type="ARBA" id="ARBA00022722"/>
    </source>
</evidence>
<dbReference type="InterPro" id="IPR043502">
    <property type="entry name" value="DNA/RNA_pol_sf"/>
</dbReference>
<dbReference type="InterPro" id="IPR012337">
    <property type="entry name" value="RNaseH-like_sf"/>
</dbReference>
<dbReference type="Pfam" id="PF17919">
    <property type="entry name" value="RT_RNaseH_2"/>
    <property type="match status" value="1"/>
</dbReference>
<dbReference type="InterPro" id="IPR041577">
    <property type="entry name" value="RT_RNaseH_2"/>
</dbReference>
<dbReference type="Proteomes" id="UP001314205">
    <property type="component" value="Unassembled WGS sequence"/>
</dbReference>
<dbReference type="PROSITE" id="PS50878">
    <property type="entry name" value="RT_POL"/>
    <property type="match status" value="1"/>
</dbReference>
<dbReference type="FunFam" id="3.30.70.270:FF:000003">
    <property type="entry name" value="Transposon Ty3-G Gag-Pol polyprotein"/>
    <property type="match status" value="1"/>
</dbReference>
<dbReference type="GO" id="GO:0003676">
    <property type="term" value="F:nucleic acid binding"/>
    <property type="evidence" value="ECO:0007669"/>
    <property type="project" value="InterPro"/>
</dbReference>
<dbReference type="GO" id="GO:0042575">
    <property type="term" value="C:DNA polymerase complex"/>
    <property type="evidence" value="ECO:0007669"/>
    <property type="project" value="UniProtKB-ARBA"/>
</dbReference>
<dbReference type="EMBL" id="CAVLGL010000084">
    <property type="protein sequence ID" value="CAK1589711.1"/>
    <property type="molecule type" value="Genomic_DNA"/>
</dbReference>
<dbReference type="GO" id="GO:0004519">
    <property type="term" value="F:endonuclease activity"/>
    <property type="evidence" value="ECO:0007669"/>
    <property type="project" value="UniProtKB-KW"/>
</dbReference>
<dbReference type="InterPro" id="IPR000477">
    <property type="entry name" value="RT_dom"/>
</dbReference>
<gene>
    <name evidence="9" type="ORF">PARMNEM_LOCUS10165</name>
</gene>
<reference evidence="9 10" key="1">
    <citation type="submission" date="2023-11" db="EMBL/GenBank/DDBJ databases">
        <authorList>
            <person name="Hedman E."/>
            <person name="Englund M."/>
            <person name="Stromberg M."/>
            <person name="Nyberg Akerstrom W."/>
            <person name="Nylinder S."/>
            <person name="Jareborg N."/>
            <person name="Kallberg Y."/>
            <person name="Kronander E."/>
        </authorList>
    </citation>
    <scope>NUCLEOTIDE SEQUENCE [LARGE SCALE GENOMIC DNA]</scope>
</reference>
<evidence type="ECO:0000259" key="7">
    <source>
        <dbReference type="PROSITE" id="PS50878"/>
    </source>
</evidence>
<dbReference type="Pfam" id="PF00665">
    <property type="entry name" value="rve"/>
    <property type="match status" value="1"/>
</dbReference>
<dbReference type="GO" id="GO:0015074">
    <property type="term" value="P:DNA integration"/>
    <property type="evidence" value="ECO:0007669"/>
    <property type="project" value="InterPro"/>
</dbReference>
<dbReference type="CDD" id="cd09274">
    <property type="entry name" value="RNase_HI_RT_Ty3"/>
    <property type="match status" value="1"/>
</dbReference>
<dbReference type="InterPro" id="IPR041588">
    <property type="entry name" value="Integrase_H2C2"/>
</dbReference>
<dbReference type="InterPro" id="IPR036397">
    <property type="entry name" value="RNaseH_sf"/>
</dbReference>
<keyword evidence="5" id="KW-0695">RNA-directed DNA polymerase</keyword>
<dbReference type="AlphaFoldDB" id="A0AAV1L6T6"/>
<feature type="domain" description="Reverse transcriptase" evidence="7">
    <location>
        <begin position="1"/>
        <end position="122"/>
    </location>
</feature>
<evidence type="ECO:0000259" key="8">
    <source>
        <dbReference type="PROSITE" id="PS50994"/>
    </source>
</evidence>
<evidence type="ECO:0000256" key="1">
    <source>
        <dbReference type="ARBA" id="ARBA00012493"/>
    </source>
</evidence>
<proteinExistence type="predicted"/>
<dbReference type="Gene3D" id="3.10.10.10">
    <property type="entry name" value="HIV Type 1 Reverse Transcriptase, subunit A, domain 1"/>
    <property type="match status" value="1"/>
</dbReference>
<dbReference type="GO" id="GO:0003964">
    <property type="term" value="F:RNA-directed DNA polymerase activity"/>
    <property type="evidence" value="ECO:0007669"/>
    <property type="project" value="UniProtKB-KW"/>
</dbReference>
<dbReference type="FunFam" id="3.30.70.270:FF:000020">
    <property type="entry name" value="Transposon Tf2-6 polyprotein-like Protein"/>
    <property type="match status" value="1"/>
</dbReference>
<evidence type="ECO:0000313" key="10">
    <source>
        <dbReference type="Proteomes" id="UP001314205"/>
    </source>
</evidence>
<feature type="domain" description="Integrase catalytic" evidence="8">
    <location>
        <begin position="447"/>
        <end position="606"/>
    </location>
</feature>
<keyword evidence="6" id="KW-0511">Multifunctional enzyme</keyword>
<keyword evidence="10" id="KW-1185">Reference proteome</keyword>
<dbReference type="InterPro" id="IPR050951">
    <property type="entry name" value="Retrovirus_Pol_polyprotein"/>
</dbReference>
<dbReference type="PROSITE" id="PS50994">
    <property type="entry name" value="INTEGRASE"/>
    <property type="match status" value="1"/>
</dbReference>
<keyword evidence="3" id="KW-0540">Nuclease</keyword>
<dbReference type="SUPFAM" id="SSF56672">
    <property type="entry name" value="DNA/RNA polymerases"/>
    <property type="match status" value="1"/>
</dbReference>
<dbReference type="SUPFAM" id="SSF53098">
    <property type="entry name" value="Ribonuclease H-like"/>
    <property type="match status" value="1"/>
</dbReference>
<dbReference type="Pfam" id="PF00078">
    <property type="entry name" value="RVT_1"/>
    <property type="match status" value="1"/>
</dbReference>
<dbReference type="InterPro" id="IPR001584">
    <property type="entry name" value="Integrase_cat-core"/>
</dbReference>
<evidence type="ECO:0000313" key="9">
    <source>
        <dbReference type="EMBL" id="CAK1589711.1"/>
    </source>
</evidence>
<dbReference type="Gene3D" id="1.10.340.70">
    <property type="match status" value="1"/>
</dbReference>
<organism evidence="9 10">
    <name type="scientific">Parnassius mnemosyne</name>
    <name type="common">clouded apollo</name>
    <dbReference type="NCBI Taxonomy" id="213953"/>
    <lineage>
        <taxon>Eukaryota</taxon>
        <taxon>Metazoa</taxon>
        <taxon>Ecdysozoa</taxon>
        <taxon>Arthropoda</taxon>
        <taxon>Hexapoda</taxon>
        <taxon>Insecta</taxon>
        <taxon>Pterygota</taxon>
        <taxon>Neoptera</taxon>
        <taxon>Endopterygota</taxon>
        <taxon>Lepidoptera</taxon>
        <taxon>Glossata</taxon>
        <taxon>Ditrysia</taxon>
        <taxon>Papilionoidea</taxon>
        <taxon>Papilionidae</taxon>
        <taxon>Parnassiinae</taxon>
        <taxon>Parnassini</taxon>
        <taxon>Parnassius</taxon>
        <taxon>Driopa</taxon>
    </lineage>
</organism>
<sequence>MQIFLTLDINSAFWSIPLRIEDRKKTGFVTQEGHFQWTCLPFGLKTSPAIFQRILSNILRKYKLTDFTVNYIDDILIFSKSFTEHINHLSRLLEAIKTEGFRLKFQKCTFASDSVKYLGHVIQNNSIRPVKDNLISIKKFPVPKTQKNIRQFLGKINFYLDYIPRSSIILDPLHNLLRKNQKFIWSDDCQKAFEMIKSLLCSQPVLEIFDQDLPINIYTDASLEGIGAILKQTQPNGKEKPVAYFSKKLNEAQKKKKAIYLECLAIKEAVRYWQYWLIGKSFTVYSDHKPLENMNLKSRTDEELGKENLEADCLSRNPVLESNDNTDEQLKIVNLIKLEDIVTDQNKNEEIQNNKNKLIEKQSIFYKKIRKKEKIILSEELSIKLLKNIHENLCHIGIGQMQKTVSPLYTAKNFIKNIKKICTSCEICIKNKSRGHDRFGLMSHLGPATKPFEIVSIDTFGGFGGSRSTKKYLHLLVDHFTRYAFILTSKTQSANDFIKLITNITETEDIGIILTDQYPGINSKDFKKFLNDKRIPLVFTAVNAPFSNGLNERLNQTLVNKIRCKINGEGKKRAWTTIAQECVNKYNDTIHSVTGFTPSYLLYGKDVTILPNELKQEISNKDWIRDRKSALENTMKSHNYNKTLFDKNRKYYEFNVGDMVYVENGKKINRKKLDELRIGPYEIVEKISNSIYRIETGHKKTESNLFHITKIIPVRSFDEEETEDEKVT</sequence>
<keyword evidence="4" id="KW-0378">Hydrolase</keyword>
<dbReference type="CDD" id="cd01647">
    <property type="entry name" value="RT_LTR"/>
    <property type="match status" value="1"/>
</dbReference>
<evidence type="ECO:0000256" key="4">
    <source>
        <dbReference type="ARBA" id="ARBA00022759"/>
    </source>
</evidence>
<keyword evidence="4" id="KW-0255">Endonuclease</keyword>
<dbReference type="PANTHER" id="PTHR37984:SF5">
    <property type="entry name" value="PROTEIN NYNRIN-LIKE"/>
    <property type="match status" value="1"/>
</dbReference>
<dbReference type="EC" id="2.7.7.49" evidence="1"/>
<evidence type="ECO:0000256" key="5">
    <source>
        <dbReference type="ARBA" id="ARBA00022918"/>
    </source>
</evidence>
<keyword evidence="2" id="KW-0548">Nucleotidyltransferase</keyword>
<dbReference type="Gene3D" id="3.30.420.10">
    <property type="entry name" value="Ribonuclease H-like superfamily/Ribonuclease H"/>
    <property type="match status" value="1"/>
</dbReference>
<dbReference type="Gene3D" id="3.30.70.270">
    <property type="match status" value="2"/>
</dbReference>
<dbReference type="FunFam" id="3.10.20.370:FF:000001">
    <property type="entry name" value="Retrovirus-related Pol polyprotein from transposon 17.6-like protein"/>
    <property type="match status" value="1"/>
</dbReference>
<dbReference type="InterPro" id="IPR043128">
    <property type="entry name" value="Rev_trsase/Diguanyl_cyclase"/>
</dbReference>
<keyword evidence="2" id="KW-0808">Transferase</keyword>
<evidence type="ECO:0000256" key="2">
    <source>
        <dbReference type="ARBA" id="ARBA00022695"/>
    </source>
</evidence>
<accession>A0AAV1L6T6</accession>